<evidence type="ECO:0000256" key="1">
    <source>
        <dbReference type="SAM" id="Coils"/>
    </source>
</evidence>
<dbReference type="SUPFAM" id="SSF57997">
    <property type="entry name" value="Tropomyosin"/>
    <property type="match status" value="1"/>
</dbReference>
<dbReference type="OrthoDB" id="10038681at2759"/>
<accession>A0A8J9ZJT2</accession>
<evidence type="ECO:0000313" key="3">
    <source>
        <dbReference type="Proteomes" id="UP000838412"/>
    </source>
</evidence>
<gene>
    <name evidence="2" type="primary">Hypp1712</name>
    <name evidence="2" type="ORF">BLAG_LOCUS14904</name>
</gene>
<organism evidence="2 3">
    <name type="scientific">Branchiostoma lanceolatum</name>
    <name type="common">Common lancelet</name>
    <name type="synonym">Amphioxus lanceolatum</name>
    <dbReference type="NCBI Taxonomy" id="7740"/>
    <lineage>
        <taxon>Eukaryota</taxon>
        <taxon>Metazoa</taxon>
        <taxon>Chordata</taxon>
        <taxon>Cephalochordata</taxon>
        <taxon>Leptocardii</taxon>
        <taxon>Amphioxiformes</taxon>
        <taxon>Branchiostomatidae</taxon>
        <taxon>Branchiostoma</taxon>
    </lineage>
</organism>
<protein>
    <submittedName>
        <fullName evidence="2">Hypp1712 protein</fullName>
    </submittedName>
</protein>
<name>A0A8J9ZJT2_BRALA</name>
<evidence type="ECO:0000313" key="2">
    <source>
        <dbReference type="EMBL" id="CAH1256732.1"/>
    </source>
</evidence>
<keyword evidence="3" id="KW-1185">Reference proteome</keyword>
<dbReference type="EMBL" id="OV696688">
    <property type="protein sequence ID" value="CAH1256732.1"/>
    <property type="molecule type" value="Genomic_DNA"/>
</dbReference>
<feature type="coiled-coil region" evidence="1">
    <location>
        <begin position="1069"/>
        <end position="1142"/>
    </location>
</feature>
<proteinExistence type="predicted"/>
<sequence>MVFHPYRCREDSINMWEKWTLVIYAMATLGVGTYAASLPEALQPVWYAMPEAILPGPQDPNNTLPEELASNTLTLRQLPGGILPKLQQLLTDAVEGSYTVSSDCSVNLGLSGCRLDITSDPDFCLTVRPLLSTVLPNLSLDDYKSGVASDLLDVAVSSSYVDRCDKKLSVSGGTTQPITIVPSVVTLNEFSVDVTYTFPSSFNALLSGVWSIGDVDFTVTIEKFDDGFTLSGTVAETTGVTTDRLISGLSSFVPGNDISELFHLLKLDSISVTDINVMVMILDGGYSLELDFKTNILDSQVFLFLSSADADDGSTSYSFSMGMSVKSVRLGDLIRDVVDDNVVVPIISDLVIPEAALLGTTTTPELDYPVPLLNEVASELSSGLGIAFTMKLSEDVPFGTFFLGFDGNRYMFKVLSDETVPVSALLSKVISSFTSISLPAQIPEADVLAGSLKSFEYDTDTNVMSISAEVDDSLVIIENILVLEDLTASFQLGKASPSSGKDYNFGFELESVWSIGQLIVPLSVSRDPTTGDFSASGSVEDELPVGALIQEFGASFLPPGPLRDILFAIGLDDFSIVDPSVAIVFGQEFAVHLGGSAVIGDWSSTVEMIVGRVQSKLVMAAGVTLSNIGIVPAVRKLTGIDLSVIPGAGILSHTSVAFAVSPSTMPRDQHLTMSSPLLADVNIRKGVSIAASFTLPPDCGQDVFCKVVKKLLGADIELKLLATLTTVSDLYMKAVIGTPLTLADGIVMQDVGFEIEVGTTNNAIGITGSLELETPPVILRGGIGVSQSGGYLKMSSEGMWNEAFGLDFLAIGDINFELSITPEPSVIASLEFGGRAIIGFQNNPSATPIEGFAYFGVNKIDPRQNYCSGSITALTARAILRAFGQSFQLPSFLEEIGFPDKTSFSFSALEQTLPNGVAVPQGFFFKAKIQILFFSVSADIKLDSTSLYAEVTVTPFNIGNGLIQISGSGSETGPILKVDISWIPIHAELLIDGSVTVLGITASTTVSMDASRTYFAIEGKFLNKFSASLEIEAPYGSLKEAEFSATGTFKNDLLSTLQNKVEGFLDNLVKEANNAVTGAQDKVKRAHDACDDAKRPFNSAKANVDSAQRDFDNAVASLEGAERNLENKKRKFDDASRSLKNKEAGCKRRKCKWWDAPCHATNAALAICRAALKIARGVVEAAKSTLDVAKFAVSGAQEIVDNSRWTLDAAKGVLEGTKATVHGACDVGIDAVELMLTVVKETHKFGLNVAKKAINGVLGGVLDIREMGFSVTVAVAQTGSFEGWMEASFFKADPVTLDIAIDIFSIEDMKDAILDVIKDIVDK</sequence>
<reference evidence="2" key="1">
    <citation type="submission" date="2022-01" db="EMBL/GenBank/DDBJ databases">
        <authorList>
            <person name="Braso-Vives M."/>
        </authorList>
    </citation>
    <scope>NUCLEOTIDE SEQUENCE</scope>
</reference>
<dbReference type="Proteomes" id="UP000838412">
    <property type="component" value="Chromosome 3"/>
</dbReference>
<keyword evidence="1" id="KW-0175">Coiled coil</keyword>